<dbReference type="SUPFAM" id="SSF53098">
    <property type="entry name" value="Ribonuclease H-like"/>
    <property type="match status" value="1"/>
</dbReference>
<name>A2Q5B0_MEDTR</name>
<dbReference type="Gene3D" id="3.30.420.10">
    <property type="entry name" value="Ribonuclease H-like superfamily/Ribonuclease H"/>
    <property type="match status" value="1"/>
</dbReference>
<reference evidence="1" key="2">
    <citation type="submission" date="2007-03" db="EMBL/GenBank/DDBJ databases">
        <authorList>
            <consortium name="The International Medicago Genome Annotation Group"/>
        </authorList>
    </citation>
    <scope>NUCLEOTIDE SEQUENCE</scope>
</reference>
<dbReference type="EMBL" id="AC160516">
    <property type="protein sequence ID" value="ABN08810.1"/>
    <property type="molecule type" value="Genomic_DNA"/>
</dbReference>
<dbReference type="GO" id="GO:0016740">
    <property type="term" value="F:transferase activity"/>
    <property type="evidence" value="ECO:0007669"/>
    <property type="project" value="UniProtKB-KW"/>
</dbReference>
<evidence type="ECO:0000313" key="1">
    <source>
        <dbReference type="EMBL" id="ABN08810.1"/>
    </source>
</evidence>
<dbReference type="GO" id="GO:0003676">
    <property type="term" value="F:nucleic acid binding"/>
    <property type="evidence" value="ECO:0007669"/>
    <property type="project" value="InterPro"/>
</dbReference>
<gene>
    <name evidence="1" type="ORF">MtrDRAFT_AC160516g52v2</name>
</gene>
<protein>
    <submittedName>
        <fullName evidence="1">Polynucleotidyl transferase, Ribonuclease H fold</fullName>
    </submittedName>
</protein>
<accession>A2Q5B0</accession>
<organism evidence="1">
    <name type="scientific">Medicago truncatula</name>
    <name type="common">Barrel medic</name>
    <name type="synonym">Medicago tribuloides</name>
    <dbReference type="NCBI Taxonomy" id="3880"/>
    <lineage>
        <taxon>Eukaryota</taxon>
        <taxon>Viridiplantae</taxon>
        <taxon>Streptophyta</taxon>
        <taxon>Embryophyta</taxon>
        <taxon>Tracheophyta</taxon>
        <taxon>Spermatophyta</taxon>
        <taxon>Magnoliopsida</taxon>
        <taxon>eudicotyledons</taxon>
        <taxon>Gunneridae</taxon>
        <taxon>Pentapetalae</taxon>
        <taxon>rosids</taxon>
        <taxon>fabids</taxon>
        <taxon>Fabales</taxon>
        <taxon>Fabaceae</taxon>
        <taxon>Papilionoideae</taxon>
        <taxon>50 kb inversion clade</taxon>
        <taxon>NPAAA clade</taxon>
        <taxon>Hologalegina</taxon>
        <taxon>IRL clade</taxon>
        <taxon>Trifolieae</taxon>
        <taxon>Medicago</taxon>
    </lineage>
</organism>
<reference evidence="1" key="1">
    <citation type="submission" date="2005-04" db="EMBL/GenBank/DDBJ databases">
        <authorList>
            <person name="Town C.D."/>
        </authorList>
    </citation>
    <scope>NUCLEOTIDE SEQUENCE</scope>
</reference>
<dbReference type="InterPro" id="IPR036397">
    <property type="entry name" value="RNaseH_sf"/>
</dbReference>
<dbReference type="InterPro" id="IPR012337">
    <property type="entry name" value="RNaseH-like_sf"/>
</dbReference>
<dbReference type="InterPro" id="IPR044730">
    <property type="entry name" value="RNase_H-like_dom_plant"/>
</dbReference>
<dbReference type="AlphaFoldDB" id="A2Q5B0"/>
<keyword evidence="1" id="KW-0808">Transferase</keyword>
<sequence length="113" mass="12942">MEKYGVFTMNILPGRIDHGMISQRWYDILVAWPTHTFFLAPPLDGASSGGVQAGCGSLFQDEHEIWSCGFFKYFGRCNTYVAELWGAYEGLEIALDRGYFRVEYNVNFNIIPR</sequence>
<dbReference type="CDD" id="cd06222">
    <property type="entry name" value="RNase_H_like"/>
    <property type="match status" value="1"/>
</dbReference>
<proteinExistence type="predicted"/>